<keyword evidence="1" id="KW-0812">Transmembrane</keyword>
<evidence type="ECO:0000256" key="1">
    <source>
        <dbReference type="SAM" id="Phobius"/>
    </source>
</evidence>
<keyword evidence="3" id="KW-1185">Reference proteome</keyword>
<keyword evidence="1" id="KW-1133">Transmembrane helix</keyword>
<name>A0A843XQG1_COLES</name>
<proteinExistence type="predicted"/>
<evidence type="ECO:0000313" key="3">
    <source>
        <dbReference type="Proteomes" id="UP000652761"/>
    </source>
</evidence>
<organism evidence="2 3">
    <name type="scientific">Colocasia esculenta</name>
    <name type="common">Wild taro</name>
    <name type="synonym">Arum esculentum</name>
    <dbReference type="NCBI Taxonomy" id="4460"/>
    <lineage>
        <taxon>Eukaryota</taxon>
        <taxon>Viridiplantae</taxon>
        <taxon>Streptophyta</taxon>
        <taxon>Embryophyta</taxon>
        <taxon>Tracheophyta</taxon>
        <taxon>Spermatophyta</taxon>
        <taxon>Magnoliopsida</taxon>
        <taxon>Liliopsida</taxon>
        <taxon>Araceae</taxon>
        <taxon>Aroideae</taxon>
        <taxon>Colocasieae</taxon>
        <taxon>Colocasia</taxon>
    </lineage>
</organism>
<keyword evidence="1" id="KW-0472">Membrane</keyword>
<feature type="transmembrane region" description="Helical" evidence="1">
    <location>
        <begin position="383"/>
        <end position="404"/>
    </location>
</feature>
<protein>
    <submittedName>
        <fullName evidence="2">Uncharacterized protein</fullName>
    </submittedName>
</protein>
<gene>
    <name evidence="2" type="ORF">Taro_054399</name>
</gene>
<comment type="caution">
    <text evidence="2">The sequence shown here is derived from an EMBL/GenBank/DDBJ whole genome shotgun (WGS) entry which is preliminary data.</text>
</comment>
<feature type="transmembrane region" description="Helical" evidence="1">
    <location>
        <begin position="120"/>
        <end position="142"/>
    </location>
</feature>
<sequence>MQGLSPPEGDTLPVATWKLLMRKLLFPLVVREELQAVTVCGLQRLHPSVNFFLLTVNPSKGRLHLLQARASSWCQAWGRSSVGLRWCVCCVLYGGSLASLFLGGCRQELVTGKQKSGRHVLLLAASGIGLVAIIVTVFLMLFPSALDCCFHNLSIGAFRGGTGECVSLPSWHVWGPECFCLWTLDLVECSVSFLSRRVRVEGCFRMVSNSAGSAGVVVVCYHFSLEFLLLLLVASFPVGSECELQESVAVVAGCACYEHCRLVRSCCGLLTSLLELSRCFVCRVAPLVERCDTCLWLLSALCWLVLNSGEVLPEFFSVGSGRKLFVAVLSACLPLVKVRGLDHVCGPVFGQFAVLFVSKSLCCADGTVRSVACLLPLLSMGGSGWWCSTMVFGAMWCTVATFVVKVPPLELS</sequence>
<dbReference type="EMBL" id="NMUH01010918">
    <property type="protein sequence ID" value="MQM21361.1"/>
    <property type="molecule type" value="Genomic_DNA"/>
</dbReference>
<dbReference type="AlphaFoldDB" id="A0A843XQG1"/>
<dbReference type="Proteomes" id="UP000652761">
    <property type="component" value="Unassembled WGS sequence"/>
</dbReference>
<accession>A0A843XQG1</accession>
<evidence type="ECO:0000313" key="2">
    <source>
        <dbReference type="EMBL" id="MQM21361.1"/>
    </source>
</evidence>
<reference evidence="2" key="1">
    <citation type="submission" date="2017-07" db="EMBL/GenBank/DDBJ databases">
        <title>Taro Niue Genome Assembly and Annotation.</title>
        <authorList>
            <person name="Atibalentja N."/>
            <person name="Keating K."/>
            <person name="Fields C.J."/>
        </authorList>
    </citation>
    <scope>NUCLEOTIDE SEQUENCE</scope>
    <source>
        <strain evidence="2">Niue_2</strain>
        <tissue evidence="2">Leaf</tissue>
    </source>
</reference>